<dbReference type="RefSeq" id="WP_092361021.1">
    <property type="nucleotide sequence ID" value="NZ_FOIM01000003.1"/>
</dbReference>
<dbReference type="Pfam" id="PF01546">
    <property type="entry name" value="Peptidase_M20"/>
    <property type="match status" value="1"/>
</dbReference>
<feature type="binding site" evidence="11">
    <location>
        <position position="176"/>
    </location>
    <ligand>
        <name>Zn(2+)</name>
        <dbReference type="ChEBI" id="CHEBI:29105"/>
        <label>2</label>
    </ligand>
</feature>
<dbReference type="NCBIfam" id="TIGR01882">
    <property type="entry name" value="peptidase-T"/>
    <property type="match status" value="1"/>
</dbReference>
<dbReference type="Gene3D" id="3.40.630.10">
    <property type="entry name" value="Zn peptidases"/>
    <property type="match status" value="1"/>
</dbReference>
<evidence type="ECO:0000256" key="8">
    <source>
        <dbReference type="ARBA" id="ARBA00023049"/>
    </source>
</evidence>
<dbReference type="PIRSF" id="PIRSF037215">
    <property type="entry name" value="Peptidase_M20B"/>
    <property type="match status" value="1"/>
</dbReference>
<evidence type="ECO:0000256" key="2">
    <source>
        <dbReference type="ARBA" id="ARBA00009692"/>
    </source>
</evidence>
<dbReference type="SUPFAM" id="SSF55031">
    <property type="entry name" value="Bacterial exopeptidase dimerisation domain"/>
    <property type="match status" value="1"/>
</dbReference>
<keyword evidence="8" id="KW-0482">Metalloprotease</keyword>
<dbReference type="EMBL" id="FOIM01000003">
    <property type="protein sequence ID" value="SET20410.1"/>
    <property type="molecule type" value="Genomic_DNA"/>
</dbReference>
<sequence>MNRLIERFLRYVAIDTQSQYGTGTFPSTEKQKNLGNLLVQELLEMGVSEAAMDEYGTVYASIPSNSGEDIPVIGFTAHMDTAPDLPGCNIKPRIIENYDGTDIVLNEEKNIIFSVEKFPRLKVYQGKDLIVGDGTTLLGADDKSGVAVIMELAATLTENPQILHGDVKLCFTCDEEIGNSTKYFDLEKFNCDFAYSMDGGELGEFYYDNFNCGIALVTVNGKVAHTGYAWHRMVNSMEVAMELHRLLDPLAVPAGTRDREGFTHLAELKGDVGATHMRYLVRDHEFSLFEKKKEDLRRIAEFLNGKYGGGTVVLEFEDVMYNMRDKILKMPFIIENVVKCMEELGIEPVIIPVRGGVDGAEITFKGLPCPNLFTGGDNCHTIYEYTCIQSMEQSYKLLVKLCESCLSVGQNQE</sequence>
<evidence type="ECO:0000313" key="13">
    <source>
        <dbReference type="Proteomes" id="UP000198508"/>
    </source>
</evidence>
<feature type="binding site" evidence="11">
    <location>
        <position position="141"/>
    </location>
    <ligand>
        <name>Zn(2+)</name>
        <dbReference type="ChEBI" id="CHEBI:29105"/>
        <label>2</label>
    </ligand>
</feature>
<feature type="active site" evidence="10">
    <location>
        <position position="80"/>
    </location>
</feature>
<dbReference type="GO" id="GO:0045148">
    <property type="term" value="F:tripeptide aminopeptidase activity"/>
    <property type="evidence" value="ECO:0007669"/>
    <property type="project" value="UniProtKB-UniRule"/>
</dbReference>
<evidence type="ECO:0000256" key="5">
    <source>
        <dbReference type="ARBA" id="ARBA00022723"/>
    </source>
</evidence>
<gene>
    <name evidence="12" type="ORF">SAMN05216313_10346</name>
</gene>
<accession>A0A1I0CN35</accession>
<name>A0A1I0CN35_9FIRM</name>
<keyword evidence="4" id="KW-0645">Protease</keyword>
<dbReference type="Proteomes" id="UP000198508">
    <property type="component" value="Unassembled WGS sequence"/>
</dbReference>
<proteinExistence type="inferred from homology"/>
<evidence type="ECO:0000256" key="9">
    <source>
        <dbReference type="NCBIfam" id="TIGR01882"/>
    </source>
</evidence>
<evidence type="ECO:0000256" key="1">
    <source>
        <dbReference type="ARBA" id="ARBA00000870"/>
    </source>
</evidence>
<evidence type="ECO:0000256" key="3">
    <source>
        <dbReference type="ARBA" id="ARBA00022438"/>
    </source>
</evidence>
<dbReference type="GO" id="GO:0008270">
    <property type="term" value="F:zinc ion binding"/>
    <property type="evidence" value="ECO:0007669"/>
    <property type="project" value="InterPro"/>
</dbReference>
<dbReference type="NCBIfam" id="NF009920">
    <property type="entry name" value="PRK13381.1"/>
    <property type="match status" value="1"/>
</dbReference>
<comment type="similarity">
    <text evidence="2">Belongs to the peptidase M20B family.</text>
</comment>
<comment type="cofactor">
    <cofactor evidence="11">
        <name>Zn(2+)</name>
        <dbReference type="ChEBI" id="CHEBI:29105"/>
    </cofactor>
    <text evidence="11">Binds 2 Zn(2+) ions per subunit.</text>
</comment>
<dbReference type="InterPro" id="IPR001261">
    <property type="entry name" value="ArgE/DapE_CS"/>
</dbReference>
<dbReference type="PROSITE" id="PS00758">
    <property type="entry name" value="ARGE_DAPE_CPG2_1"/>
    <property type="match status" value="1"/>
</dbReference>
<dbReference type="Gene3D" id="3.30.70.360">
    <property type="match status" value="1"/>
</dbReference>
<evidence type="ECO:0000256" key="10">
    <source>
        <dbReference type="PIRSR" id="PIRSR037215-1"/>
    </source>
</evidence>
<keyword evidence="13" id="KW-1185">Reference proteome</keyword>
<protein>
    <recommendedName>
        <fullName evidence="9">Peptidase T</fullName>
        <ecNumber evidence="9">3.4.11.4</ecNumber>
    </recommendedName>
</protein>
<organism evidence="12 13">
    <name type="scientific">Enterocloster lavalensis</name>
    <dbReference type="NCBI Taxonomy" id="460384"/>
    <lineage>
        <taxon>Bacteria</taxon>
        <taxon>Bacillati</taxon>
        <taxon>Bacillota</taxon>
        <taxon>Clostridia</taxon>
        <taxon>Lachnospirales</taxon>
        <taxon>Lachnospiraceae</taxon>
        <taxon>Enterocloster</taxon>
    </lineage>
</organism>
<feature type="binding site" evidence="11">
    <location>
        <position position="380"/>
    </location>
    <ligand>
        <name>Zn(2+)</name>
        <dbReference type="ChEBI" id="CHEBI:29105"/>
        <label>2</label>
    </ligand>
</feature>
<dbReference type="PANTHER" id="PTHR42994">
    <property type="entry name" value="PEPTIDASE T"/>
    <property type="match status" value="1"/>
</dbReference>
<dbReference type="STRING" id="460384.SAMN05216313_10346"/>
<dbReference type="InterPro" id="IPR010161">
    <property type="entry name" value="Peptidase_M20B"/>
</dbReference>
<dbReference type="InterPro" id="IPR002933">
    <property type="entry name" value="Peptidase_M20"/>
</dbReference>
<feature type="active site" description="Proton acceptor" evidence="10">
    <location>
        <position position="175"/>
    </location>
</feature>
<dbReference type="InterPro" id="IPR036264">
    <property type="entry name" value="Bact_exopeptidase_dim_dom"/>
</dbReference>
<keyword evidence="7 11" id="KW-0862">Zinc</keyword>
<keyword evidence="3 12" id="KW-0031">Aminopeptidase</keyword>
<comment type="catalytic activity">
    <reaction evidence="1">
        <text>Release of the N-terminal residue from a tripeptide.</text>
        <dbReference type="EC" id="3.4.11.4"/>
    </reaction>
</comment>
<dbReference type="PANTHER" id="PTHR42994:SF1">
    <property type="entry name" value="PEPTIDASE T"/>
    <property type="match status" value="1"/>
</dbReference>
<evidence type="ECO:0000256" key="4">
    <source>
        <dbReference type="ARBA" id="ARBA00022670"/>
    </source>
</evidence>
<dbReference type="GO" id="GO:0006518">
    <property type="term" value="P:peptide metabolic process"/>
    <property type="evidence" value="ECO:0007669"/>
    <property type="project" value="InterPro"/>
</dbReference>
<dbReference type="GO" id="GO:0006508">
    <property type="term" value="P:proteolysis"/>
    <property type="evidence" value="ECO:0007669"/>
    <property type="project" value="UniProtKB-UniRule"/>
</dbReference>
<evidence type="ECO:0000256" key="6">
    <source>
        <dbReference type="ARBA" id="ARBA00022801"/>
    </source>
</evidence>
<feature type="binding site" evidence="11">
    <location>
        <position position="198"/>
    </location>
    <ligand>
        <name>Zn(2+)</name>
        <dbReference type="ChEBI" id="CHEBI:29105"/>
        <label>1</label>
    </ligand>
</feature>
<dbReference type="SUPFAM" id="SSF53187">
    <property type="entry name" value="Zn-dependent exopeptidases"/>
    <property type="match status" value="1"/>
</dbReference>
<evidence type="ECO:0000256" key="7">
    <source>
        <dbReference type="ARBA" id="ARBA00022833"/>
    </source>
</evidence>
<dbReference type="PROSITE" id="PS00759">
    <property type="entry name" value="ARGE_DAPE_CPG2_2"/>
    <property type="match status" value="1"/>
</dbReference>
<evidence type="ECO:0000256" key="11">
    <source>
        <dbReference type="PIRSR" id="PIRSR037215-2"/>
    </source>
</evidence>
<feature type="binding site" evidence="11">
    <location>
        <position position="78"/>
    </location>
    <ligand>
        <name>Zn(2+)</name>
        <dbReference type="ChEBI" id="CHEBI:29105"/>
        <label>1</label>
    </ligand>
</feature>
<keyword evidence="5 11" id="KW-0479">Metal-binding</keyword>
<evidence type="ECO:0000313" key="12">
    <source>
        <dbReference type="EMBL" id="SET20410.1"/>
    </source>
</evidence>
<dbReference type="GO" id="GO:0008237">
    <property type="term" value="F:metallopeptidase activity"/>
    <property type="evidence" value="ECO:0007669"/>
    <property type="project" value="UniProtKB-KW"/>
</dbReference>
<dbReference type="EC" id="3.4.11.4" evidence="9"/>
<dbReference type="CDD" id="cd03892">
    <property type="entry name" value="M20_peptT"/>
    <property type="match status" value="1"/>
</dbReference>
<dbReference type="AlphaFoldDB" id="A0A1I0CN35"/>
<reference evidence="13" key="1">
    <citation type="submission" date="2016-10" db="EMBL/GenBank/DDBJ databases">
        <authorList>
            <person name="Varghese N."/>
            <person name="Submissions S."/>
        </authorList>
    </citation>
    <scope>NUCLEOTIDE SEQUENCE [LARGE SCALE GENOMIC DNA]</scope>
    <source>
        <strain evidence="13">NLAE-zl-G277</strain>
    </source>
</reference>
<keyword evidence="6" id="KW-0378">Hydrolase</keyword>
<feature type="binding site" evidence="11">
    <location>
        <position position="141"/>
    </location>
    <ligand>
        <name>Zn(2+)</name>
        <dbReference type="ChEBI" id="CHEBI:29105"/>
        <label>1</label>
    </ligand>
</feature>
<dbReference type="NCBIfam" id="NF003976">
    <property type="entry name" value="PRK05469.1"/>
    <property type="match status" value="1"/>
</dbReference>